<dbReference type="Proteomes" id="UP001057134">
    <property type="component" value="Chromosome"/>
</dbReference>
<evidence type="ECO:0000313" key="1">
    <source>
        <dbReference type="EMBL" id="UQZ83608.1"/>
    </source>
</evidence>
<reference evidence="1" key="1">
    <citation type="submission" date="2018-02" db="EMBL/GenBank/DDBJ databases">
        <authorList>
            <person name="Kim S.-K."/>
            <person name="Jung H.-I."/>
            <person name="Lee S.-W."/>
        </authorList>
    </citation>
    <scope>NUCLEOTIDE SEQUENCE</scope>
    <source>
        <strain evidence="1">SK3146</strain>
    </source>
</reference>
<name>A0ABY4RPV4_9BACL</name>
<accession>A0ABY4RPV4</accession>
<reference evidence="1" key="2">
    <citation type="journal article" date="2021" name="J Anim Sci Technol">
        <title>Complete genome sequence of Paenibacillus konkukensis sp. nov. SK3146 as a potential probiotic strain.</title>
        <authorList>
            <person name="Jung H.I."/>
            <person name="Park S."/>
            <person name="Niu K.M."/>
            <person name="Lee S.W."/>
            <person name="Kothari D."/>
            <person name="Yi K.J."/>
            <person name="Kim S.K."/>
        </authorList>
    </citation>
    <scope>NUCLEOTIDE SEQUENCE</scope>
    <source>
        <strain evidence="1">SK3146</strain>
    </source>
</reference>
<gene>
    <name evidence="1" type="ORF">SK3146_02795</name>
</gene>
<dbReference type="EMBL" id="CP027059">
    <property type="protein sequence ID" value="UQZ83608.1"/>
    <property type="molecule type" value="Genomic_DNA"/>
</dbReference>
<sequence length="99" mass="11310">MYANAHVATRPGGLTRNANEKAALLRTYEEYCYQVTFYMLRDERQALEAAEQTLAALFLCKEWRGLTHSLSMERIKRIAMLQALECRKRLLAASAINNG</sequence>
<protein>
    <submittedName>
        <fullName evidence="1">Uncharacterized protein</fullName>
    </submittedName>
</protein>
<organism evidence="1 2">
    <name type="scientific">Paenibacillus konkukensis</name>
    <dbReference type="NCBI Taxonomy" id="2020716"/>
    <lineage>
        <taxon>Bacteria</taxon>
        <taxon>Bacillati</taxon>
        <taxon>Bacillota</taxon>
        <taxon>Bacilli</taxon>
        <taxon>Bacillales</taxon>
        <taxon>Paenibacillaceae</taxon>
        <taxon>Paenibacillus</taxon>
    </lineage>
</organism>
<dbReference type="RefSeq" id="WP_249865612.1">
    <property type="nucleotide sequence ID" value="NZ_CP027059.1"/>
</dbReference>
<proteinExistence type="predicted"/>
<keyword evidence="2" id="KW-1185">Reference proteome</keyword>
<evidence type="ECO:0000313" key="2">
    <source>
        <dbReference type="Proteomes" id="UP001057134"/>
    </source>
</evidence>